<dbReference type="SUPFAM" id="SSF56300">
    <property type="entry name" value="Metallo-dependent phosphatases"/>
    <property type="match status" value="1"/>
</dbReference>
<dbReference type="Gene3D" id="3.60.21.10">
    <property type="match status" value="1"/>
</dbReference>
<dbReference type="EMBL" id="MT732450">
    <property type="protein sequence ID" value="QQO97202.1"/>
    <property type="molecule type" value="Genomic_DNA"/>
</dbReference>
<dbReference type="GO" id="GO:0016787">
    <property type="term" value="F:hydrolase activity"/>
    <property type="evidence" value="ECO:0007669"/>
    <property type="project" value="InterPro"/>
</dbReference>
<evidence type="ECO:0000259" key="1">
    <source>
        <dbReference type="Pfam" id="PF00149"/>
    </source>
</evidence>
<dbReference type="InterPro" id="IPR029052">
    <property type="entry name" value="Metallo-depent_PP-like"/>
</dbReference>
<dbReference type="GO" id="GO:0004519">
    <property type="term" value="F:endonuclease activity"/>
    <property type="evidence" value="ECO:0007669"/>
    <property type="project" value="UniProtKB-KW"/>
</dbReference>
<evidence type="ECO:0000313" key="2">
    <source>
        <dbReference type="EMBL" id="QQO97202.1"/>
    </source>
</evidence>
<keyword evidence="3" id="KW-1185">Reference proteome</keyword>
<protein>
    <submittedName>
        <fullName evidence="2">Recombination endonuclease subunit</fullName>
    </submittedName>
</protein>
<dbReference type="Proteomes" id="UP000693899">
    <property type="component" value="Segment"/>
</dbReference>
<organism evidence="2 3">
    <name type="scientific">Maribacter phage Colly_1</name>
    <dbReference type="NCBI Taxonomy" id="2745691"/>
    <lineage>
        <taxon>Viruses</taxon>
        <taxon>Duplodnaviria</taxon>
        <taxon>Heunggongvirae</taxon>
        <taxon>Uroviricota</taxon>
        <taxon>Caudoviricetes</taxon>
        <taxon>Molycolviridae</taxon>
        <taxon>Mollyvirus</taxon>
        <taxon>Mollyvirus colly</taxon>
    </lineage>
</organism>
<evidence type="ECO:0000313" key="3">
    <source>
        <dbReference type="Proteomes" id="UP000693899"/>
    </source>
</evidence>
<dbReference type="InterPro" id="IPR004843">
    <property type="entry name" value="Calcineurin-like_PHP"/>
</dbReference>
<proteinExistence type="predicted"/>
<keyword evidence="2" id="KW-0378">Hydrolase</keyword>
<sequence>MKIFVYADVQMGPRSLFNEPTASGFGLRLDDGVEACQWIADRILEEKPDVVVNLGDTVDPIGGLGTETIGAVTIGMGYISTACETVNADHYVMIGNHDLAYTNMRTSSVEFLDKFPNTKIVRHPLYLEHTVMVPFTEDYNYAREILKKAEEEGKTIGFTHLDFKELNYNSSYKSTDGLDATDFKLKIFNGHVHIPQKHGAVECIGSVIQHRTTEWAKERYVIVIEGDDVRRINNDFSPHLFKTDKAELLDDLPDNTYLWFEYDPEKIHEEEVAESLARFTRTIVTKKVSIIDLKEDIVILEGESSTEIFNNYLDNVYTRDNSLDLDKLREKGNKIIAESEV</sequence>
<keyword evidence="2" id="KW-0540">Nuclease</keyword>
<feature type="domain" description="Calcineurin-like phosphoesterase" evidence="1">
    <location>
        <begin position="1"/>
        <end position="195"/>
    </location>
</feature>
<gene>
    <name evidence="2" type="ORF">Colly1_105</name>
</gene>
<keyword evidence="2" id="KW-0255">Endonuclease</keyword>
<dbReference type="Pfam" id="PF00149">
    <property type="entry name" value="Metallophos"/>
    <property type="match status" value="1"/>
</dbReference>
<accession>A0A8E4XV76</accession>
<reference evidence="2" key="1">
    <citation type="submission" date="2020-07" db="EMBL/GenBank/DDBJ databases">
        <title>Highly diverse flavobacterial phages as mortality factor during North Sea spring blooms.</title>
        <authorList>
            <person name="Bartlau N."/>
            <person name="Wichels A."/>
            <person name="Krohne G."/>
            <person name="Adriaenssens E.M."/>
            <person name="Heins A."/>
            <person name="Fuchs B.M."/>
            <person name="Amann R."/>
            <person name="Moraru C."/>
        </authorList>
    </citation>
    <scope>NUCLEOTIDE SEQUENCE</scope>
</reference>
<name>A0A8E4XV76_9CAUD</name>